<name>A0AB37HTZ8_MAMSC</name>
<evidence type="ECO:0000313" key="2">
    <source>
        <dbReference type="EMBL" id="QRN90753.1"/>
    </source>
</evidence>
<gene>
    <name evidence="2" type="ORF">JRU67_11950</name>
</gene>
<protein>
    <recommendedName>
        <fullName evidence="4">rRNA biogenesis protein rrp5</fullName>
    </recommendedName>
</protein>
<feature type="region of interest" description="Disordered" evidence="1">
    <location>
        <begin position="40"/>
        <end position="67"/>
    </location>
</feature>
<dbReference type="EMBL" id="CP069389">
    <property type="protein sequence ID" value="QRN90753.1"/>
    <property type="molecule type" value="Genomic_DNA"/>
</dbReference>
<dbReference type="AlphaFoldDB" id="A0AB37HTZ8"/>
<sequence>MTQGVLETLVAELKRLNGNIETLNAELATVPTADIKPKSVKAEVKQETPKAEPEKVEQVEAEEKQEESKFTIDDVKRHAKEFLQKGDASDKKALKDKLTELGAGKVSDLKPTQYEEVIEFFMDRLS</sequence>
<reference evidence="2" key="1">
    <citation type="submission" date="2021-02" db="EMBL/GenBank/DDBJ databases">
        <title>cfr and optrA-positive Staphylococcus spp.</title>
        <authorList>
            <person name="Chen L."/>
        </authorList>
    </citation>
    <scope>NUCLEOTIDE SEQUENCE</scope>
    <source>
        <strain evidence="2">GDQ20D70P</strain>
    </source>
</reference>
<organism evidence="2 3">
    <name type="scientific">Mammaliicoccus sciuri</name>
    <name type="common">Staphylococcus sciuri</name>
    <dbReference type="NCBI Taxonomy" id="1296"/>
    <lineage>
        <taxon>Bacteria</taxon>
        <taxon>Bacillati</taxon>
        <taxon>Bacillota</taxon>
        <taxon>Bacilli</taxon>
        <taxon>Bacillales</taxon>
        <taxon>Staphylococcaceae</taxon>
        <taxon>Mammaliicoccus</taxon>
    </lineage>
</organism>
<dbReference type="Proteomes" id="UP000640299">
    <property type="component" value="Chromosome"/>
</dbReference>
<proteinExistence type="predicted"/>
<dbReference type="RefSeq" id="WP_204178123.1">
    <property type="nucleotide sequence ID" value="NZ_CP069389.1"/>
</dbReference>
<accession>A0AB37HTZ8</accession>
<evidence type="ECO:0000313" key="3">
    <source>
        <dbReference type="Proteomes" id="UP000640299"/>
    </source>
</evidence>
<evidence type="ECO:0000256" key="1">
    <source>
        <dbReference type="SAM" id="MobiDB-lite"/>
    </source>
</evidence>
<evidence type="ECO:0008006" key="4">
    <source>
        <dbReference type="Google" id="ProtNLM"/>
    </source>
</evidence>